<dbReference type="PANTHER" id="PTHR46017:SF1">
    <property type="entry name" value="ALPHA-MANNOSIDASE 2C1"/>
    <property type="match status" value="1"/>
</dbReference>
<proteinExistence type="predicted"/>
<feature type="domain" description="Glycosyl hydrolases family 38 C-terminal" evidence="1">
    <location>
        <begin position="42"/>
        <end position="116"/>
    </location>
</feature>
<dbReference type="InterPro" id="IPR041147">
    <property type="entry name" value="GH38_C"/>
</dbReference>
<sequence>AGSFQDAGVIQCAYNLNFPLHVLPASSAPHSAWSAFSVSSPAVVLETVKQAEDRADAVVVRLYEAHGSTVVAWLQTSLPVREAMLCDLLERPAERSCLQLEEQRVRLSFTPFQVLSVLLVLRR</sequence>
<reference evidence="2 3" key="1">
    <citation type="submission" date="2019-09" db="EMBL/GenBank/DDBJ databases">
        <title>Bird 10,000 Genomes (B10K) Project - Family phase.</title>
        <authorList>
            <person name="Zhang G."/>
        </authorList>
    </citation>
    <scope>NUCLEOTIDE SEQUENCE [LARGE SCALE GENOMIC DNA]</scope>
    <source>
        <strain evidence="2">B10K-MSB-42743</strain>
        <tissue evidence="2">Heart</tissue>
    </source>
</reference>
<dbReference type="GO" id="GO:0004559">
    <property type="term" value="F:alpha-mannosidase activity"/>
    <property type="evidence" value="ECO:0007669"/>
    <property type="project" value="TreeGrafter"/>
</dbReference>
<protein>
    <submittedName>
        <fullName evidence="2">MA2C1 mannosidase</fullName>
    </submittedName>
</protein>
<name>A0A7K4KCN2_9AVES</name>
<accession>A0A7K4KCN2</accession>
<organism evidence="2 3">
    <name type="scientific">Crypturellus soui</name>
    <dbReference type="NCBI Taxonomy" id="458187"/>
    <lineage>
        <taxon>Eukaryota</taxon>
        <taxon>Metazoa</taxon>
        <taxon>Chordata</taxon>
        <taxon>Craniata</taxon>
        <taxon>Vertebrata</taxon>
        <taxon>Euteleostomi</taxon>
        <taxon>Archelosauria</taxon>
        <taxon>Archosauria</taxon>
        <taxon>Dinosauria</taxon>
        <taxon>Saurischia</taxon>
        <taxon>Theropoda</taxon>
        <taxon>Coelurosauria</taxon>
        <taxon>Aves</taxon>
        <taxon>Palaeognathae</taxon>
        <taxon>Tinamiformes</taxon>
        <taxon>Tinamidae</taxon>
        <taxon>Crypturellus</taxon>
    </lineage>
</organism>
<evidence type="ECO:0000259" key="1">
    <source>
        <dbReference type="Pfam" id="PF17677"/>
    </source>
</evidence>
<dbReference type="Pfam" id="PF17677">
    <property type="entry name" value="Glyco_hydro38C2"/>
    <property type="match status" value="1"/>
</dbReference>
<evidence type="ECO:0000313" key="3">
    <source>
        <dbReference type="Proteomes" id="UP000545332"/>
    </source>
</evidence>
<dbReference type="AlphaFoldDB" id="A0A7K4KCN2"/>
<dbReference type="Proteomes" id="UP000545332">
    <property type="component" value="Unassembled WGS sequence"/>
</dbReference>
<dbReference type="PANTHER" id="PTHR46017">
    <property type="entry name" value="ALPHA-MANNOSIDASE 2C1"/>
    <property type="match status" value="1"/>
</dbReference>
<dbReference type="FunFam" id="2.60.40.2220:FF:000001">
    <property type="entry name" value="Alpha-mannosidase 2C1"/>
    <property type="match status" value="1"/>
</dbReference>
<dbReference type="Gene3D" id="2.60.40.2220">
    <property type="match status" value="1"/>
</dbReference>
<dbReference type="InterPro" id="IPR011013">
    <property type="entry name" value="Gal_mutarotase_sf_dom"/>
</dbReference>
<feature type="non-terminal residue" evidence="2">
    <location>
        <position position="1"/>
    </location>
</feature>
<dbReference type="OrthoDB" id="10261055at2759"/>
<evidence type="ECO:0000313" key="2">
    <source>
        <dbReference type="EMBL" id="NWI14094.1"/>
    </source>
</evidence>
<keyword evidence="3" id="KW-1185">Reference proteome</keyword>
<dbReference type="SUPFAM" id="SSF74650">
    <property type="entry name" value="Galactose mutarotase-like"/>
    <property type="match status" value="1"/>
</dbReference>
<feature type="non-terminal residue" evidence="2">
    <location>
        <position position="123"/>
    </location>
</feature>
<dbReference type="GO" id="GO:0030246">
    <property type="term" value="F:carbohydrate binding"/>
    <property type="evidence" value="ECO:0007669"/>
    <property type="project" value="InterPro"/>
</dbReference>
<comment type="caution">
    <text evidence="2">The sequence shown here is derived from an EMBL/GenBank/DDBJ whole genome shotgun (WGS) entry which is preliminary data.</text>
</comment>
<gene>
    <name evidence="2" type="primary">Man2c1</name>
    <name evidence="2" type="ORF">CRYSOU_R15752</name>
</gene>
<dbReference type="EMBL" id="VWPX01009187">
    <property type="protein sequence ID" value="NWI14094.1"/>
    <property type="molecule type" value="Genomic_DNA"/>
</dbReference>
<dbReference type="GO" id="GO:0009313">
    <property type="term" value="P:oligosaccharide catabolic process"/>
    <property type="evidence" value="ECO:0007669"/>
    <property type="project" value="TreeGrafter"/>
</dbReference>